<keyword evidence="3" id="KW-1185">Reference proteome</keyword>
<dbReference type="Proteomes" id="UP001596106">
    <property type="component" value="Unassembled WGS sequence"/>
</dbReference>
<organism evidence="2 3">
    <name type="scientific">Larkinella bovis</name>
    <dbReference type="NCBI Taxonomy" id="683041"/>
    <lineage>
        <taxon>Bacteria</taxon>
        <taxon>Pseudomonadati</taxon>
        <taxon>Bacteroidota</taxon>
        <taxon>Cytophagia</taxon>
        <taxon>Cytophagales</taxon>
        <taxon>Spirosomataceae</taxon>
        <taxon>Larkinella</taxon>
    </lineage>
</organism>
<dbReference type="Pfam" id="PF00027">
    <property type="entry name" value="cNMP_binding"/>
    <property type="match status" value="1"/>
</dbReference>
<dbReference type="PROSITE" id="PS50042">
    <property type="entry name" value="CNMP_BINDING_3"/>
    <property type="match status" value="1"/>
</dbReference>
<dbReference type="InterPro" id="IPR014710">
    <property type="entry name" value="RmlC-like_jellyroll"/>
</dbReference>
<accession>A0ABW0I7Q3</accession>
<dbReference type="EMBL" id="JBHSMA010000002">
    <property type="protein sequence ID" value="MFC5409551.1"/>
    <property type="molecule type" value="Genomic_DNA"/>
</dbReference>
<proteinExistence type="predicted"/>
<dbReference type="InterPro" id="IPR000595">
    <property type="entry name" value="cNMP-bd_dom"/>
</dbReference>
<sequence length="191" mass="22663">MIAAKKKLFDQLSSIRSLSTEVLQELEVRIVFQRLPKGAHLLQAGETGDRLYYIARGLVRGYCVEEAKEITTWLAVEGEFAFSGSSFLREKRSNESIELLEYTELFYITRQDLHYLHKHFPKINYISQCILQQHFLLQEERLYLLRQMKAEKRLEQFRQQFPDLWKRVQNQHIASYLGINPATLSRLLRKK</sequence>
<protein>
    <submittedName>
        <fullName evidence="2">Crp/Fnr family transcriptional regulator</fullName>
    </submittedName>
</protein>
<evidence type="ECO:0000259" key="1">
    <source>
        <dbReference type="PROSITE" id="PS50042"/>
    </source>
</evidence>
<dbReference type="SUPFAM" id="SSF51206">
    <property type="entry name" value="cAMP-binding domain-like"/>
    <property type="match status" value="1"/>
</dbReference>
<dbReference type="CDD" id="cd00038">
    <property type="entry name" value="CAP_ED"/>
    <property type="match status" value="1"/>
</dbReference>
<dbReference type="Gene3D" id="2.60.120.10">
    <property type="entry name" value="Jelly Rolls"/>
    <property type="match status" value="1"/>
</dbReference>
<reference evidence="3" key="1">
    <citation type="journal article" date="2019" name="Int. J. Syst. Evol. Microbiol.">
        <title>The Global Catalogue of Microorganisms (GCM) 10K type strain sequencing project: providing services to taxonomists for standard genome sequencing and annotation.</title>
        <authorList>
            <consortium name="The Broad Institute Genomics Platform"/>
            <consortium name="The Broad Institute Genome Sequencing Center for Infectious Disease"/>
            <person name="Wu L."/>
            <person name="Ma J."/>
        </authorList>
    </citation>
    <scope>NUCLEOTIDE SEQUENCE [LARGE SCALE GENOMIC DNA]</scope>
    <source>
        <strain evidence="3">CCUG 55250</strain>
    </source>
</reference>
<evidence type="ECO:0000313" key="3">
    <source>
        <dbReference type="Proteomes" id="UP001596106"/>
    </source>
</evidence>
<gene>
    <name evidence="2" type="ORF">ACFPMF_09550</name>
</gene>
<feature type="domain" description="Cyclic nucleotide-binding" evidence="1">
    <location>
        <begin position="14"/>
        <end position="60"/>
    </location>
</feature>
<comment type="caution">
    <text evidence="2">The sequence shown here is derived from an EMBL/GenBank/DDBJ whole genome shotgun (WGS) entry which is preliminary data.</text>
</comment>
<evidence type="ECO:0000313" key="2">
    <source>
        <dbReference type="EMBL" id="MFC5409551.1"/>
    </source>
</evidence>
<dbReference type="InterPro" id="IPR018490">
    <property type="entry name" value="cNMP-bd_dom_sf"/>
</dbReference>
<dbReference type="RefSeq" id="WP_379843680.1">
    <property type="nucleotide sequence ID" value="NZ_JBHSMA010000002.1"/>
</dbReference>
<name>A0ABW0I7Q3_9BACT</name>